<dbReference type="RefSeq" id="WP_274584248.1">
    <property type="nucleotide sequence ID" value="NZ_CP146598.1"/>
</dbReference>
<evidence type="ECO:0000256" key="6">
    <source>
        <dbReference type="SAM" id="Phobius"/>
    </source>
</evidence>
<comment type="similarity">
    <text evidence="2">Belongs to the EamA transporter family.</text>
</comment>
<reference evidence="8" key="1">
    <citation type="submission" date="2022-10" db="EMBL/GenBank/DDBJ databases">
        <authorList>
            <person name="Boutroux M."/>
        </authorList>
    </citation>
    <scope>NUCLEOTIDE SEQUENCE</scope>
    <source>
        <strain evidence="8">51.81</strain>
    </source>
</reference>
<evidence type="ECO:0000259" key="7">
    <source>
        <dbReference type="Pfam" id="PF00892"/>
    </source>
</evidence>
<protein>
    <submittedName>
        <fullName evidence="8">DMT family transporter</fullName>
    </submittedName>
</protein>
<dbReference type="EMBL" id="CP146598">
    <property type="protein sequence ID" value="WWY03333.1"/>
    <property type="molecule type" value="Genomic_DNA"/>
</dbReference>
<evidence type="ECO:0000313" key="8">
    <source>
        <dbReference type="EMBL" id="MDD9326923.1"/>
    </source>
</evidence>
<evidence type="ECO:0000313" key="9">
    <source>
        <dbReference type="EMBL" id="WWY03333.1"/>
    </source>
</evidence>
<evidence type="ECO:0000313" key="10">
    <source>
        <dbReference type="Proteomes" id="UP001149607"/>
    </source>
</evidence>
<dbReference type="GO" id="GO:0016020">
    <property type="term" value="C:membrane"/>
    <property type="evidence" value="ECO:0007669"/>
    <property type="project" value="UniProtKB-SubCell"/>
</dbReference>
<keyword evidence="5 6" id="KW-0472">Membrane</keyword>
<sequence>MTVFKPYFFLVTPPLLWAGNMLVGRAVRNDILPLSLSFGRWLIALLVLLPFALPHIRRDLPRYRSQWPLIAATAVMGCAAFNTLVYTGLHSTTGTNAILLNSCIPVLILLFGALFYRQPLHGRQIAGLAVSLTGVALIILRADWQNLVRLQFNPGDLWVLAAVVCWALYTLWMKRIDPAVNRTGLTAVQIVIALAVLLPFWLWETARYGLPQPSPDALLALAYVGLLPSVAAYLCYNAAIAHFGPVRAGLSIHLMPVFGTLMAVGLLGETLYAYHLLGIGAIFAGILLSSRTAP</sequence>
<proteinExistence type="inferred from homology"/>
<dbReference type="AlphaFoldDB" id="A0A9X4IDA3"/>
<comment type="subcellular location">
    <subcellularLocation>
        <location evidence="1">Membrane</location>
        <topology evidence="1">Multi-pass membrane protein</topology>
    </subcellularLocation>
</comment>
<feature type="transmembrane region" description="Helical" evidence="6">
    <location>
        <begin position="156"/>
        <end position="172"/>
    </location>
</feature>
<dbReference type="PANTHER" id="PTHR32322:SF2">
    <property type="entry name" value="EAMA DOMAIN-CONTAINING PROTEIN"/>
    <property type="match status" value="1"/>
</dbReference>
<feature type="transmembrane region" description="Helical" evidence="6">
    <location>
        <begin position="98"/>
        <end position="116"/>
    </location>
</feature>
<feature type="transmembrane region" description="Helical" evidence="6">
    <location>
        <begin position="38"/>
        <end position="56"/>
    </location>
</feature>
<organism evidence="8">
    <name type="scientific">Neisseria leonii</name>
    <dbReference type="NCBI Taxonomy" id="2995413"/>
    <lineage>
        <taxon>Bacteria</taxon>
        <taxon>Pseudomonadati</taxon>
        <taxon>Pseudomonadota</taxon>
        <taxon>Betaproteobacteria</taxon>
        <taxon>Neisseriales</taxon>
        <taxon>Neisseriaceae</taxon>
        <taxon>Neisseria</taxon>
    </lineage>
</organism>
<feature type="transmembrane region" description="Helical" evidence="6">
    <location>
        <begin position="248"/>
        <end position="266"/>
    </location>
</feature>
<feature type="transmembrane region" description="Helical" evidence="6">
    <location>
        <begin position="125"/>
        <end position="144"/>
    </location>
</feature>
<feature type="transmembrane region" description="Helical" evidence="6">
    <location>
        <begin position="68"/>
        <end position="86"/>
    </location>
</feature>
<evidence type="ECO:0000256" key="4">
    <source>
        <dbReference type="ARBA" id="ARBA00022989"/>
    </source>
</evidence>
<evidence type="ECO:0000256" key="2">
    <source>
        <dbReference type="ARBA" id="ARBA00007362"/>
    </source>
</evidence>
<keyword evidence="3 6" id="KW-0812">Transmembrane</keyword>
<dbReference type="Gene3D" id="1.10.3730.20">
    <property type="match status" value="1"/>
</dbReference>
<evidence type="ECO:0000256" key="1">
    <source>
        <dbReference type="ARBA" id="ARBA00004141"/>
    </source>
</evidence>
<feature type="transmembrane region" description="Helical" evidence="6">
    <location>
        <begin position="184"/>
        <end position="202"/>
    </location>
</feature>
<keyword evidence="4 6" id="KW-1133">Transmembrane helix</keyword>
<accession>A0A9X4IDA3</accession>
<keyword evidence="10" id="KW-1185">Reference proteome</keyword>
<dbReference type="InterPro" id="IPR000620">
    <property type="entry name" value="EamA_dom"/>
</dbReference>
<reference evidence="9" key="2">
    <citation type="submission" date="2024-02" db="EMBL/GenBank/DDBJ databases">
        <title>Neisseria leonii sp. nov.</title>
        <authorList>
            <person name="Boutroux M."/>
            <person name="Favre-Rochex S."/>
            <person name="Gorgette O."/>
            <person name="Touak G."/>
            <person name="Muhle E."/>
            <person name="Chesneau O."/>
            <person name="Clermont D."/>
            <person name="Rahi P."/>
        </authorList>
    </citation>
    <scope>NUCLEOTIDE SEQUENCE</scope>
    <source>
        <strain evidence="9">51.81</strain>
    </source>
</reference>
<dbReference type="SUPFAM" id="SSF103481">
    <property type="entry name" value="Multidrug resistance efflux transporter EmrE"/>
    <property type="match status" value="2"/>
</dbReference>
<dbReference type="Pfam" id="PF00892">
    <property type="entry name" value="EamA"/>
    <property type="match status" value="2"/>
</dbReference>
<feature type="domain" description="EamA" evidence="7">
    <location>
        <begin position="7"/>
        <end position="139"/>
    </location>
</feature>
<dbReference type="PANTHER" id="PTHR32322">
    <property type="entry name" value="INNER MEMBRANE TRANSPORTER"/>
    <property type="match status" value="1"/>
</dbReference>
<gene>
    <name evidence="8" type="ORF">ORY91_000296</name>
    <name evidence="9" type="ORF">V9W64_00855</name>
</gene>
<dbReference type="InterPro" id="IPR050638">
    <property type="entry name" value="AA-Vitamin_Transporters"/>
</dbReference>
<dbReference type="Proteomes" id="UP001149607">
    <property type="component" value="Chromosome"/>
</dbReference>
<dbReference type="EMBL" id="JAPQFL010000001">
    <property type="protein sequence ID" value="MDD9326923.1"/>
    <property type="molecule type" value="Genomic_DNA"/>
</dbReference>
<name>A0A9X4IDA3_9NEIS</name>
<feature type="transmembrane region" description="Helical" evidence="6">
    <location>
        <begin position="217"/>
        <end position="236"/>
    </location>
</feature>
<evidence type="ECO:0000256" key="5">
    <source>
        <dbReference type="ARBA" id="ARBA00023136"/>
    </source>
</evidence>
<feature type="domain" description="EamA" evidence="7">
    <location>
        <begin position="154"/>
        <end position="290"/>
    </location>
</feature>
<feature type="transmembrane region" description="Helical" evidence="6">
    <location>
        <begin position="272"/>
        <end position="290"/>
    </location>
</feature>
<evidence type="ECO:0000256" key="3">
    <source>
        <dbReference type="ARBA" id="ARBA00022692"/>
    </source>
</evidence>
<dbReference type="InterPro" id="IPR037185">
    <property type="entry name" value="EmrE-like"/>
</dbReference>